<dbReference type="EMBL" id="DQ402095">
    <property type="protein sequence ID" value="ABD64138.1"/>
    <property type="molecule type" value="mRNA"/>
</dbReference>
<dbReference type="AlphaFoldDB" id="Q208T2"/>
<accession>Q208T2</accession>
<reference evidence="1" key="1">
    <citation type="journal article" date="2006" name="Ann. N. Y. Acad. Sci.">
        <title>Purification of macroschizonts of a Sudanese isolate of Theileria lestoquardi (T. lestoquardi [Atbara]).</title>
        <authorList>
            <person name="Bakheit M.A."/>
            <person name="Endl E."/>
            <person name="Ahmed J.S."/>
            <person name="Seitzer U."/>
        </authorList>
    </citation>
    <scope>NUCLEOTIDE SEQUENCE</scope>
</reference>
<sequence length="76" mass="8772">MGLNQLRISQRFFITSLDRLRVVSEHLHRSIFYRTADLGHIIRSAVTHSALAHTRRFIYVICPKVTWCLCMASLSG</sequence>
<dbReference type="EMBL" id="DQ402096">
    <property type="protein sequence ID" value="ABD64139.1"/>
    <property type="molecule type" value="Genomic_DNA"/>
</dbReference>
<proteinExistence type="evidence at transcript level"/>
<reference evidence="1" key="2">
    <citation type="submission" date="2006-02" db="EMBL/GenBank/DDBJ databases">
        <title>Random sequencing of a Theileria lestoquardi schizont cDNA bank.</title>
        <authorList>
            <person name="Bakheit M.A."/>
            <person name="Seitzer U."/>
            <person name="Ahmed J.S."/>
        </authorList>
    </citation>
    <scope>NUCLEOTIDE SEQUENCE</scope>
</reference>
<organism evidence="1">
    <name type="scientific">Theileria lestoquardi</name>
    <dbReference type="NCBI Taxonomy" id="77054"/>
    <lineage>
        <taxon>Eukaryota</taxon>
        <taxon>Sar</taxon>
        <taxon>Alveolata</taxon>
        <taxon>Apicomplexa</taxon>
        <taxon>Aconoidasida</taxon>
        <taxon>Piroplasmida</taxon>
        <taxon>Theileriidae</taxon>
        <taxon>Theileria</taxon>
    </lineage>
</organism>
<name>Q208T2_THELE</name>
<protein>
    <submittedName>
        <fullName evidence="1">Uncharacterized protein</fullName>
    </submittedName>
</protein>
<evidence type="ECO:0000313" key="1">
    <source>
        <dbReference type="EMBL" id="ABD64139.1"/>
    </source>
</evidence>